<accession>A0A518FLR8</accession>
<dbReference type="EMBL" id="CP036317">
    <property type="protein sequence ID" value="QDV17316.1"/>
    <property type="molecule type" value="Genomic_DNA"/>
</dbReference>
<name>A0A518FLR8_9PLAN</name>
<dbReference type="OrthoDB" id="265651at2"/>
<protein>
    <recommendedName>
        <fullName evidence="3">HEAT repeat domain-containing protein</fullName>
    </recommendedName>
</protein>
<evidence type="ECO:0000313" key="2">
    <source>
        <dbReference type="Proteomes" id="UP000320839"/>
    </source>
</evidence>
<dbReference type="Proteomes" id="UP000320839">
    <property type="component" value="Chromosome"/>
</dbReference>
<proteinExistence type="predicted"/>
<dbReference type="AlphaFoldDB" id="A0A518FLR8"/>
<organism evidence="1 2">
    <name type="scientific">Gimesia panareensis</name>
    <dbReference type="NCBI Taxonomy" id="2527978"/>
    <lineage>
        <taxon>Bacteria</taxon>
        <taxon>Pseudomonadati</taxon>
        <taxon>Planctomycetota</taxon>
        <taxon>Planctomycetia</taxon>
        <taxon>Planctomycetales</taxon>
        <taxon>Planctomycetaceae</taxon>
        <taxon>Gimesia</taxon>
    </lineage>
</organism>
<reference evidence="1 2" key="1">
    <citation type="submission" date="2019-02" db="EMBL/GenBank/DDBJ databases">
        <title>Deep-cultivation of Planctomycetes and their phenomic and genomic characterization uncovers novel biology.</title>
        <authorList>
            <person name="Wiegand S."/>
            <person name="Jogler M."/>
            <person name="Boedeker C."/>
            <person name="Pinto D."/>
            <person name="Vollmers J."/>
            <person name="Rivas-Marin E."/>
            <person name="Kohn T."/>
            <person name="Peeters S.H."/>
            <person name="Heuer A."/>
            <person name="Rast P."/>
            <person name="Oberbeckmann S."/>
            <person name="Bunk B."/>
            <person name="Jeske O."/>
            <person name="Meyerdierks A."/>
            <person name="Storesund J.E."/>
            <person name="Kallscheuer N."/>
            <person name="Luecker S."/>
            <person name="Lage O.M."/>
            <person name="Pohl T."/>
            <person name="Merkel B.J."/>
            <person name="Hornburger P."/>
            <person name="Mueller R.-W."/>
            <person name="Bruemmer F."/>
            <person name="Labrenz M."/>
            <person name="Spormann A.M."/>
            <person name="Op den Camp H."/>
            <person name="Overmann J."/>
            <person name="Amann R."/>
            <person name="Jetten M.S.M."/>
            <person name="Mascher T."/>
            <person name="Medema M.H."/>
            <person name="Devos D.P."/>
            <person name="Kaster A.-K."/>
            <person name="Ovreas L."/>
            <person name="Rohde M."/>
            <person name="Galperin M.Y."/>
            <person name="Jogler C."/>
        </authorList>
    </citation>
    <scope>NUCLEOTIDE SEQUENCE [LARGE SCALE GENOMIC DNA]</scope>
    <source>
        <strain evidence="1 2">Pan153</strain>
    </source>
</reference>
<dbReference type="RefSeq" id="WP_145455384.1">
    <property type="nucleotide sequence ID" value="NZ_CP036317.1"/>
</dbReference>
<evidence type="ECO:0008006" key="3">
    <source>
        <dbReference type="Google" id="ProtNLM"/>
    </source>
</evidence>
<sequence length="238" mass="27228">MNDWDQLVSEFESGMQDAAARAGYRKLQNASEADWHWVVAALEDETQKWFVSAVFRVGPVPQRLFETMLQAAIQEVDPDSNRQFVLPCVKTFGYRKVNAFLLDVVEGDDDSEIAGAVAALYWAKMVLEFAGNDPECTLEDATLEFQKAFLELNDVWERKRNTFLSVFVNNNNVSVRQQIISVLNLDESAYPAELRPLVPRAIEIARTHADEYIRHRVEVQLGNERLLRPLPNREPSQE</sequence>
<evidence type="ECO:0000313" key="1">
    <source>
        <dbReference type="EMBL" id="QDV17316.1"/>
    </source>
</evidence>
<gene>
    <name evidence="1" type="ORF">Pan153_19510</name>
</gene>